<evidence type="ECO:0000313" key="7">
    <source>
        <dbReference type="EMBL" id="ERE50886.1"/>
    </source>
</evidence>
<name>A0A061HV97_CRIGR</name>
<dbReference type="InterPro" id="IPR006299">
    <property type="entry name" value="FlgC"/>
</dbReference>
<dbReference type="AlphaFoldDB" id="A0A061HV97"/>
<dbReference type="Proteomes" id="UP000030759">
    <property type="component" value="Unassembled WGS sequence"/>
</dbReference>
<feature type="domain" description="Flagellar basal body rod protein N-terminal" evidence="4">
    <location>
        <begin position="5"/>
        <end position="35"/>
    </location>
</feature>
<accession>A0A061HV97</accession>
<evidence type="ECO:0000259" key="4">
    <source>
        <dbReference type="Pfam" id="PF00460"/>
    </source>
</evidence>
<comment type="subcellular location">
    <subcellularLocation>
        <location evidence="1">Bacterial flagellum basal body</location>
    </subcellularLocation>
</comment>
<dbReference type="PANTHER" id="PTHR30435:SF2">
    <property type="entry name" value="FLAGELLAR BASAL-BODY ROD PROTEIN FLGC"/>
    <property type="match status" value="1"/>
</dbReference>
<feature type="domain" description="FlgD Tudor-like" evidence="6">
    <location>
        <begin position="164"/>
        <end position="297"/>
    </location>
</feature>
<dbReference type="InterPro" id="IPR019776">
    <property type="entry name" value="Flagellar_basal_body_rod_CS"/>
</dbReference>
<dbReference type="InterPro" id="IPR025963">
    <property type="entry name" value="FLgD_Tudor"/>
</dbReference>
<gene>
    <name evidence="7" type="ORF">H671_21408</name>
</gene>
<dbReference type="Pfam" id="PF03963">
    <property type="entry name" value="FlgD"/>
    <property type="match status" value="1"/>
</dbReference>
<evidence type="ECO:0000259" key="6">
    <source>
        <dbReference type="Pfam" id="PF13861"/>
    </source>
</evidence>
<dbReference type="InterPro" id="IPR001444">
    <property type="entry name" value="Flag_bb_rod_N"/>
</dbReference>
<organism evidence="7 8">
    <name type="scientific">Cricetulus griseus</name>
    <name type="common">Chinese hamster</name>
    <name type="synonym">Cricetulus barabensis griseus</name>
    <dbReference type="NCBI Taxonomy" id="10029"/>
    <lineage>
        <taxon>Eukaryota</taxon>
        <taxon>Metazoa</taxon>
        <taxon>Chordata</taxon>
        <taxon>Craniata</taxon>
        <taxon>Vertebrata</taxon>
        <taxon>Euteleostomi</taxon>
        <taxon>Mammalia</taxon>
        <taxon>Eutheria</taxon>
        <taxon>Euarchontoglires</taxon>
        <taxon>Glires</taxon>
        <taxon>Rodentia</taxon>
        <taxon>Myomorpha</taxon>
        <taxon>Muroidea</taxon>
        <taxon>Cricetidae</taxon>
        <taxon>Cricetinae</taxon>
        <taxon>Cricetulus</taxon>
    </lineage>
</organism>
<feature type="domain" description="FlgD/Vpr Ig-like" evidence="5">
    <location>
        <begin position="181"/>
        <end position="258"/>
    </location>
</feature>
<protein>
    <submittedName>
        <fullName evidence="7">Basal-body rod modification protein flgD</fullName>
    </submittedName>
</protein>
<evidence type="ECO:0000256" key="1">
    <source>
        <dbReference type="ARBA" id="ARBA00004117"/>
    </source>
</evidence>
<dbReference type="NCBIfam" id="TIGR01395">
    <property type="entry name" value="FlgC"/>
    <property type="match status" value="1"/>
</dbReference>
<dbReference type="PANTHER" id="PTHR30435">
    <property type="entry name" value="FLAGELLAR PROTEIN"/>
    <property type="match status" value="1"/>
</dbReference>
<evidence type="ECO:0000256" key="3">
    <source>
        <dbReference type="ARBA" id="ARBA00023143"/>
    </source>
</evidence>
<sequence length="301" mass="31724">MLSIFNIAGSALTANSQRMNVAASNIANADSVVGPDGQPYRSKQVVFQMQPMGPMHSTHPIGGVQVKEVVESSAPLRRTYDPKNPMADKDGYINLPNVDVVAETVNMISASRSYQANVELKNQDPLNPMDNAAITQQMAQLSTVEGINQLNDTLISISSQVDMSQAMSAASFVGKDVLVPGDKIKLGQGVSTPFGVDLISPADSLSTTITDASGKVIRKIDHGPHSAGVHSYEWDGLDDKGQAAPDGAYHIETSASNGTAAVAAQALTYGRVNSVAYTSEGLRLDLGLAGNVPLTDLRKVM</sequence>
<dbReference type="PROSITE" id="PS00588">
    <property type="entry name" value="FLAGELLA_BB_ROD"/>
    <property type="match status" value="1"/>
</dbReference>
<reference evidence="8" key="1">
    <citation type="journal article" date="2013" name="Nat. Biotechnol.">
        <title>Chinese hamster genome sequenced from sorted chromosomes.</title>
        <authorList>
            <person name="Brinkrolf K."/>
            <person name="Rupp O."/>
            <person name="Laux H."/>
            <person name="Kollin F."/>
            <person name="Ernst W."/>
            <person name="Linke B."/>
            <person name="Kofler R."/>
            <person name="Romand S."/>
            <person name="Hesse F."/>
            <person name="Budach W.E."/>
            <person name="Galosy S."/>
            <person name="Muller D."/>
            <person name="Noll T."/>
            <person name="Wienberg J."/>
            <person name="Jostock T."/>
            <person name="Leonard M."/>
            <person name="Grillari J."/>
            <person name="Tauch A."/>
            <person name="Goesmann A."/>
            <person name="Helk B."/>
            <person name="Mott J.E."/>
            <person name="Puhler A."/>
            <person name="Borth N."/>
        </authorList>
    </citation>
    <scope>NUCLEOTIDE SEQUENCE [LARGE SCALE GENOMIC DNA]</scope>
    <source>
        <strain evidence="8">17A/GY</strain>
    </source>
</reference>
<dbReference type="InterPro" id="IPR005648">
    <property type="entry name" value="FlgD"/>
</dbReference>
<dbReference type="Pfam" id="PF13861">
    <property type="entry name" value="FLgD_tudor"/>
    <property type="match status" value="1"/>
</dbReference>
<dbReference type="Pfam" id="PF00460">
    <property type="entry name" value="Flg_bb_rod"/>
    <property type="match status" value="1"/>
</dbReference>
<evidence type="ECO:0000256" key="2">
    <source>
        <dbReference type="ARBA" id="ARBA00022795"/>
    </source>
</evidence>
<dbReference type="Pfam" id="PF13860">
    <property type="entry name" value="FlgD_ig"/>
    <property type="match status" value="1"/>
</dbReference>
<proteinExistence type="predicted"/>
<keyword evidence="3" id="KW-0975">Bacterial flagellum</keyword>
<evidence type="ECO:0000313" key="8">
    <source>
        <dbReference type="Proteomes" id="UP000030759"/>
    </source>
</evidence>
<keyword evidence="2" id="KW-1005">Bacterial flagellum biogenesis</keyword>
<evidence type="ECO:0000259" key="5">
    <source>
        <dbReference type="Pfam" id="PF13860"/>
    </source>
</evidence>
<dbReference type="EMBL" id="KE688731">
    <property type="protein sequence ID" value="ERE50886.1"/>
    <property type="molecule type" value="Genomic_DNA"/>
</dbReference>
<dbReference type="InterPro" id="IPR025965">
    <property type="entry name" value="FlgD/Vpr_Ig-like"/>
</dbReference>
<dbReference type="Gene3D" id="2.60.40.4070">
    <property type="match status" value="1"/>
</dbReference>
<dbReference type="Gene3D" id="2.30.30.910">
    <property type="match status" value="1"/>
</dbReference>